<comment type="subcellular location">
    <subcellularLocation>
        <location evidence="1">Cell membrane</location>
        <topology evidence="1">Multi-pass membrane protein</topology>
    </subcellularLocation>
</comment>
<dbReference type="RefSeq" id="WP_263853726.1">
    <property type="nucleotide sequence ID" value="NZ_JBHSSL010000020.1"/>
</dbReference>
<feature type="transmembrane region" description="Helical" evidence="7">
    <location>
        <begin position="32"/>
        <end position="48"/>
    </location>
</feature>
<dbReference type="PROSITE" id="PS50850">
    <property type="entry name" value="MFS"/>
    <property type="match status" value="1"/>
</dbReference>
<keyword evidence="2" id="KW-0813">Transport</keyword>
<evidence type="ECO:0000256" key="1">
    <source>
        <dbReference type="ARBA" id="ARBA00004651"/>
    </source>
</evidence>
<accession>A0ABW1RCX2</accession>
<dbReference type="InterPro" id="IPR011701">
    <property type="entry name" value="MFS"/>
</dbReference>
<organism evidence="9 10">
    <name type="scientific">Loigolactobacillus jiayinensis</name>
    <dbReference type="NCBI Taxonomy" id="2486016"/>
    <lineage>
        <taxon>Bacteria</taxon>
        <taxon>Bacillati</taxon>
        <taxon>Bacillota</taxon>
        <taxon>Bacilli</taxon>
        <taxon>Lactobacillales</taxon>
        <taxon>Lactobacillaceae</taxon>
        <taxon>Loigolactobacillus</taxon>
    </lineage>
</organism>
<evidence type="ECO:0000256" key="4">
    <source>
        <dbReference type="ARBA" id="ARBA00022692"/>
    </source>
</evidence>
<reference evidence="10" key="1">
    <citation type="journal article" date="2019" name="Int. J. Syst. Evol. Microbiol.">
        <title>The Global Catalogue of Microorganisms (GCM) 10K type strain sequencing project: providing services to taxonomists for standard genome sequencing and annotation.</title>
        <authorList>
            <consortium name="The Broad Institute Genomics Platform"/>
            <consortium name="The Broad Institute Genome Sequencing Center for Infectious Disease"/>
            <person name="Wu L."/>
            <person name="Ma J."/>
        </authorList>
    </citation>
    <scope>NUCLEOTIDE SEQUENCE [LARGE SCALE GENOMIC DNA]</scope>
    <source>
        <strain evidence="10">CCM 8904</strain>
    </source>
</reference>
<dbReference type="EMBL" id="JBHSSL010000020">
    <property type="protein sequence ID" value="MFC6169603.1"/>
    <property type="molecule type" value="Genomic_DNA"/>
</dbReference>
<sequence length="151" mass="16238">MKSTEDYHIETKELVKVVASGWMGTAMEFMDFQLYSLAAAIVFSDIFFPEASPAMALVMAMGTYGAGYVARLLGAYVFGRIGDNVGRRTVLFMTIMLMGLASTAIGFLPTYQQVGIWAPLSLVLLRIVQGFGAGAEISGAGVMVAEFAKKK</sequence>
<keyword evidence="6 7" id="KW-0472">Membrane</keyword>
<feature type="transmembrane region" description="Helical" evidence="7">
    <location>
        <begin position="54"/>
        <end position="78"/>
    </location>
</feature>
<dbReference type="Proteomes" id="UP001596289">
    <property type="component" value="Unassembled WGS sequence"/>
</dbReference>
<evidence type="ECO:0000256" key="2">
    <source>
        <dbReference type="ARBA" id="ARBA00022448"/>
    </source>
</evidence>
<evidence type="ECO:0000313" key="10">
    <source>
        <dbReference type="Proteomes" id="UP001596289"/>
    </source>
</evidence>
<dbReference type="Pfam" id="PF07690">
    <property type="entry name" value="MFS_1"/>
    <property type="match status" value="1"/>
</dbReference>
<keyword evidence="5 7" id="KW-1133">Transmembrane helix</keyword>
<keyword evidence="10" id="KW-1185">Reference proteome</keyword>
<feature type="domain" description="Major facilitator superfamily (MFS) profile" evidence="8">
    <location>
        <begin position="17"/>
        <end position="151"/>
    </location>
</feature>
<keyword evidence="4 7" id="KW-0812">Transmembrane</keyword>
<protein>
    <submittedName>
        <fullName evidence="9">MFS transporter</fullName>
    </submittedName>
</protein>
<evidence type="ECO:0000313" key="9">
    <source>
        <dbReference type="EMBL" id="MFC6169603.1"/>
    </source>
</evidence>
<dbReference type="InterPro" id="IPR036259">
    <property type="entry name" value="MFS_trans_sf"/>
</dbReference>
<evidence type="ECO:0000256" key="3">
    <source>
        <dbReference type="ARBA" id="ARBA00022475"/>
    </source>
</evidence>
<dbReference type="InterPro" id="IPR020846">
    <property type="entry name" value="MFS_dom"/>
</dbReference>
<evidence type="ECO:0000259" key="8">
    <source>
        <dbReference type="PROSITE" id="PS50850"/>
    </source>
</evidence>
<evidence type="ECO:0000256" key="6">
    <source>
        <dbReference type="ARBA" id="ARBA00023136"/>
    </source>
</evidence>
<keyword evidence="3" id="KW-1003">Cell membrane</keyword>
<dbReference type="SUPFAM" id="SSF103473">
    <property type="entry name" value="MFS general substrate transporter"/>
    <property type="match status" value="1"/>
</dbReference>
<evidence type="ECO:0000256" key="7">
    <source>
        <dbReference type="SAM" id="Phobius"/>
    </source>
</evidence>
<dbReference type="Gene3D" id="1.20.1250.20">
    <property type="entry name" value="MFS general substrate transporter like domains"/>
    <property type="match status" value="1"/>
</dbReference>
<gene>
    <name evidence="9" type="ORF">ACFQGP_03295</name>
</gene>
<dbReference type="PANTHER" id="PTHR43045:SF4">
    <property type="entry name" value="TRANSPORTER YDFJ-RELATED"/>
    <property type="match status" value="1"/>
</dbReference>
<evidence type="ECO:0000256" key="5">
    <source>
        <dbReference type="ARBA" id="ARBA00022989"/>
    </source>
</evidence>
<comment type="caution">
    <text evidence="9">The sequence shown here is derived from an EMBL/GenBank/DDBJ whole genome shotgun (WGS) entry which is preliminary data.</text>
</comment>
<dbReference type="PANTHER" id="PTHR43045">
    <property type="entry name" value="SHIKIMATE TRANSPORTER"/>
    <property type="match status" value="1"/>
</dbReference>
<feature type="transmembrane region" description="Helical" evidence="7">
    <location>
        <begin position="90"/>
        <end position="111"/>
    </location>
</feature>
<proteinExistence type="predicted"/>
<name>A0ABW1RCX2_9LACO</name>
<feature type="transmembrane region" description="Helical" evidence="7">
    <location>
        <begin position="123"/>
        <end position="145"/>
    </location>
</feature>